<accession>A0A7W8ZMS7</accession>
<evidence type="ECO:0008006" key="3">
    <source>
        <dbReference type="Google" id="ProtNLM"/>
    </source>
</evidence>
<dbReference type="AlphaFoldDB" id="A0A7W8ZMS7"/>
<dbReference type="Proteomes" id="UP000537204">
    <property type="component" value="Unassembled WGS sequence"/>
</dbReference>
<sequence>MFKSKVHGREDLKKFFRNGGIPTENHFSDLIDSMLNRHDDGFEKDNENGLILHSSKVSKKLITLFKSIDDVNPFFYIEKDEQDISGLRFSPADDLSDNLSEKTSFFFHVNGSLGIGKRSHKDYNLDVNGFAAMEGRVGTFCNGKIPADGKWHTIIDGLDNCQAFEVMARTGKKRSGKFAILHAYALSAFGGSRNKIRKTSAYYGFFWNKIGIRWKSKNTHDYALQLRTNCNYGTAIFIDYKVTRLWDDESFLSDEHYY</sequence>
<reference evidence="1 2" key="1">
    <citation type="submission" date="2020-08" db="EMBL/GenBank/DDBJ databases">
        <title>Genomic Encyclopedia of Type Strains, Phase IV (KMG-V): Genome sequencing to study the core and pangenomes of soil and plant-associated prokaryotes.</title>
        <authorList>
            <person name="Whitman W."/>
        </authorList>
    </citation>
    <scope>NUCLEOTIDE SEQUENCE [LARGE SCALE GENOMIC DNA]</scope>
    <source>
        <strain evidence="1 2">S3M1</strain>
    </source>
</reference>
<comment type="caution">
    <text evidence="1">The sequence shown here is derived from an EMBL/GenBank/DDBJ whole genome shotgun (WGS) entry which is preliminary data.</text>
</comment>
<evidence type="ECO:0000313" key="1">
    <source>
        <dbReference type="EMBL" id="MBB5636874.1"/>
    </source>
</evidence>
<organism evidence="1 2">
    <name type="scientific">Pedobacter cryoconitis</name>
    <dbReference type="NCBI Taxonomy" id="188932"/>
    <lineage>
        <taxon>Bacteria</taxon>
        <taxon>Pseudomonadati</taxon>
        <taxon>Bacteroidota</taxon>
        <taxon>Sphingobacteriia</taxon>
        <taxon>Sphingobacteriales</taxon>
        <taxon>Sphingobacteriaceae</taxon>
        <taxon>Pedobacter</taxon>
    </lineage>
</organism>
<dbReference type="EMBL" id="JACHCE010000004">
    <property type="protein sequence ID" value="MBB5636874.1"/>
    <property type="molecule type" value="Genomic_DNA"/>
</dbReference>
<name>A0A7W8ZMS7_9SPHI</name>
<gene>
    <name evidence="1" type="ORF">HDE68_002787</name>
</gene>
<proteinExistence type="predicted"/>
<protein>
    <recommendedName>
        <fullName evidence="3">Adhesin</fullName>
    </recommendedName>
</protein>
<evidence type="ECO:0000313" key="2">
    <source>
        <dbReference type="Proteomes" id="UP000537204"/>
    </source>
</evidence>
<dbReference type="RefSeq" id="WP_183882777.1">
    <property type="nucleotide sequence ID" value="NZ_JACHCD010000001.1"/>
</dbReference>